<keyword evidence="2" id="KW-1185">Reference proteome</keyword>
<organism evidence="1 2">
    <name type="scientific">Heliocybe sulcata</name>
    <dbReference type="NCBI Taxonomy" id="5364"/>
    <lineage>
        <taxon>Eukaryota</taxon>
        <taxon>Fungi</taxon>
        <taxon>Dikarya</taxon>
        <taxon>Basidiomycota</taxon>
        <taxon>Agaricomycotina</taxon>
        <taxon>Agaricomycetes</taxon>
        <taxon>Gloeophyllales</taxon>
        <taxon>Gloeophyllaceae</taxon>
        <taxon>Heliocybe</taxon>
    </lineage>
</organism>
<dbReference type="EMBL" id="ML213512">
    <property type="protein sequence ID" value="TFK50724.1"/>
    <property type="molecule type" value="Genomic_DNA"/>
</dbReference>
<dbReference type="Proteomes" id="UP000305948">
    <property type="component" value="Unassembled WGS sequence"/>
</dbReference>
<evidence type="ECO:0000313" key="2">
    <source>
        <dbReference type="Proteomes" id="UP000305948"/>
    </source>
</evidence>
<dbReference type="SUPFAM" id="SSF55676">
    <property type="entry name" value="CytB endotoxin-like"/>
    <property type="match status" value="2"/>
</dbReference>
<dbReference type="InterPro" id="IPR035918">
    <property type="entry name" value="CytB_endotoxin-like_sf"/>
</dbReference>
<reference evidence="1 2" key="1">
    <citation type="journal article" date="2019" name="Nat. Ecol. Evol.">
        <title>Megaphylogeny resolves global patterns of mushroom evolution.</title>
        <authorList>
            <person name="Varga T."/>
            <person name="Krizsan K."/>
            <person name="Foldi C."/>
            <person name="Dima B."/>
            <person name="Sanchez-Garcia M."/>
            <person name="Sanchez-Ramirez S."/>
            <person name="Szollosi G.J."/>
            <person name="Szarkandi J.G."/>
            <person name="Papp V."/>
            <person name="Albert L."/>
            <person name="Andreopoulos W."/>
            <person name="Angelini C."/>
            <person name="Antonin V."/>
            <person name="Barry K.W."/>
            <person name="Bougher N.L."/>
            <person name="Buchanan P."/>
            <person name="Buyck B."/>
            <person name="Bense V."/>
            <person name="Catcheside P."/>
            <person name="Chovatia M."/>
            <person name="Cooper J."/>
            <person name="Damon W."/>
            <person name="Desjardin D."/>
            <person name="Finy P."/>
            <person name="Geml J."/>
            <person name="Haridas S."/>
            <person name="Hughes K."/>
            <person name="Justo A."/>
            <person name="Karasinski D."/>
            <person name="Kautmanova I."/>
            <person name="Kiss B."/>
            <person name="Kocsube S."/>
            <person name="Kotiranta H."/>
            <person name="LaButti K.M."/>
            <person name="Lechner B.E."/>
            <person name="Liimatainen K."/>
            <person name="Lipzen A."/>
            <person name="Lukacs Z."/>
            <person name="Mihaltcheva S."/>
            <person name="Morgado L.N."/>
            <person name="Niskanen T."/>
            <person name="Noordeloos M.E."/>
            <person name="Ohm R.A."/>
            <person name="Ortiz-Santana B."/>
            <person name="Ovrebo C."/>
            <person name="Racz N."/>
            <person name="Riley R."/>
            <person name="Savchenko A."/>
            <person name="Shiryaev A."/>
            <person name="Soop K."/>
            <person name="Spirin V."/>
            <person name="Szebenyi C."/>
            <person name="Tomsovsky M."/>
            <person name="Tulloss R.E."/>
            <person name="Uehling J."/>
            <person name="Grigoriev I.V."/>
            <person name="Vagvolgyi C."/>
            <person name="Papp T."/>
            <person name="Martin F.M."/>
            <person name="Miettinen O."/>
            <person name="Hibbett D.S."/>
            <person name="Nagy L.G."/>
        </authorList>
    </citation>
    <scope>NUCLEOTIDE SEQUENCE [LARGE SCALE GENOMIC DNA]</scope>
    <source>
        <strain evidence="1 2">OMC1185</strain>
    </source>
</reference>
<dbReference type="Gene3D" id="3.40.198.10">
    <property type="entry name" value="Delta-endotoxin CytB-like"/>
    <property type="match status" value="1"/>
</dbReference>
<name>A0A5C3MZG4_9AGAM</name>
<proteinExistence type="predicted"/>
<evidence type="ECO:0000313" key="1">
    <source>
        <dbReference type="EMBL" id="TFK50724.1"/>
    </source>
</evidence>
<gene>
    <name evidence="1" type="ORF">OE88DRAFT_1659760</name>
</gene>
<dbReference type="AlphaFoldDB" id="A0A5C3MZG4"/>
<protein>
    <submittedName>
        <fullName evidence="1">Delta-endotoxin CytB</fullName>
    </submittedName>
</protein>
<sequence>MPAASTTPFDSLTKLPSDLMPTGMQVNKFSGYYVHLNTNPRYFDWDGFAYAVNRYSGKDLVGVPIDYQKGASIDTEHEVVVPGSDFDVVKIKNGAPLDDDAAIHGHVGEMALAQMLDWMVHELHDKFGVAVNVTELTANIYATFTNLQWAHSNGFADFSGSSTGTNSSWEYRTVYAYPKPGDPSKFLSLVTTIVLAANIQKETSWWGLVSSTRARFYGEIIAGKLLVTKGFRSPV</sequence>
<dbReference type="OrthoDB" id="3178885at2759"/>
<accession>A0A5C3MZG4</accession>